<dbReference type="PANTHER" id="PTHR45699:SF3">
    <property type="entry name" value="LARGE RIBOSOMAL SUBUNIT PROTEIN UL10"/>
    <property type="match status" value="1"/>
</dbReference>
<dbReference type="GO" id="GO:0003735">
    <property type="term" value="F:structural constituent of ribosome"/>
    <property type="evidence" value="ECO:0007669"/>
    <property type="project" value="TreeGrafter"/>
</dbReference>
<dbReference type="GO" id="GO:0000027">
    <property type="term" value="P:ribosomal large subunit assembly"/>
    <property type="evidence" value="ECO:0007669"/>
    <property type="project" value="TreeGrafter"/>
</dbReference>
<dbReference type="SUPFAM" id="SSF160369">
    <property type="entry name" value="Ribosomal protein L10-like"/>
    <property type="match status" value="1"/>
</dbReference>
<dbReference type="EMBL" id="CP058998">
    <property type="protein sequence ID" value="QLJ52693.1"/>
    <property type="molecule type" value="Genomic_DNA"/>
</dbReference>
<sequence>MNELILKQKQEFVSNLAEKIKKFKVIAVADIRNYPDRHLQAIRKKLRGTAELVVAKNSLIKRALEQAGKEPELTNIMTGPTALVMTDMNPFQLYKFVKQSKGKAAAKPGQVAPYEIVIPAGETSLPPGPVLSELKQGGVNAQIKGGKVVIATDSLVAKAGQKITDAAAKALQKLGIEPFEVMFNILAASEGGIVYGKDVLDVDEEKLLADLRRCASEALNLSFNIAYPTKQNIILLLQKAHRDSRSLALNAEIYEKDVIGLILAKANAQAAALKSKVGA</sequence>
<dbReference type="PANTHER" id="PTHR45699">
    <property type="entry name" value="60S ACIDIC RIBOSOMAL PROTEIN P0"/>
    <property type="match status" value="1"/>
</dbReference>
<dbReference type="Proteomes" id="UP000510821">
    <property type="component" value="Chromosome"/>
</dbReference>
<dbReference type="InterPro" id="IPR001790">
    <property type="entry name" value="Ribosomal_uL10"/>
</dbReference>
<dbReference type="GO" id="GO:0022625">
    <property type="term" value="C:cytosolic large ribosomal subunit"/>
    <property type="evidence" value="ECO:0007669"/>
    <property type="project" value="TreeGrafter"/>
</dbReference>
<evidence type="ECO:0000313" key="9">
    <source>
        <dbReference type="Proteomes" id="UP000510821"/>
    </source>
</evidence>
<dbReference type="Gene3D" id="3.30.70.1730">
    <property type="match status" value="1"/>
</dbReference>
<keyword evidence="2 6" id="KW-0699">rRNA-binding</keyword>
<dbReference type="InterPro" id="IPR043164">
    <property type="entry name" value="Ribosomal_uL10-like_insert_sf"/>
</dbReference>
<feature type="domain" description="Large ribosomal subunit protein uL10-like insertion" evidence="7">
    <location>
        <begin position="106"/>
        <end position="176"/>
    </location>
</feature>
<evidence type="ECO:0000256" key="2">
    <source>
        <dbReference type="ARBA" id="ARBA00022730"/>
    </source>
</evidence>
<dbReference type="Gene3D" id="3.90.105.20">
    <property type="match status" value="1"/>
</dbReference>
<dbReference type="InterPro" id="IPR043141">
    <property type="entry name" value="Ribosomal_uL10-like_sf"/>
</dbReference>
<keyword evidence="3 6" id="KW-0694">RNA-binding</keyword>
<dbReference type="HAMAP" id="MF_00280">
    <property type="entry name" value="Ribosomal_uL10_arch"/>
    <property type="match status" value="1"/>
</dbReference>
<evidence type="ECO:0000313" key="8">
    <source>
        <dbReference type="EMBL" id="QLJ52693.1"/>
    </source>
</evidence>
<evidence type="ECO:0000256" key="4">
    <source>
        <dbReference type="ARBA" id="ARBA00022980"/>
    </source>
</evidence>
<evidence type="ECO:0000256" key="5">
    <source>
        <dbReference type="ARBA" id="ARBA00023274"/>
    </source>
</evidence>
<reference evidence="9" key="1">
    <citation type="submission" date="2020-07" db="EMBL/GenBank/DDBJ databases">
        <title>Metabolic diversity and evolutionary history of the archaeal phylum ###Micrarchaeota### uncovered from a freshwater lake metagenome.</title>
        <authorList>
            <person name="Kadnikov V.V."/>
            <person name="Savvichev A.S."/>
            <person name="Mardanov A.V."/>
            <person name="Beletsky A.V."/>
            <person name="Chupakov A.V."/>
            <person name="Kokryatskaya N.M."/>
            <person name="Pimenov N.V."/>
            <person name="Ravin N.V."/>
        </authorList>
    </citation>
    <scope>NUCLEOTIDE SEQUENCE [LARGE SCALE GENOMIC DNA]</scope>
</reference>
<evidence type="ECO:0000259" key="7">
    <source>
        <dbReference type="Pfam" id="PF17777"/>
    </source>
</evidence>
<dbReference type="Pfam" id="PF00466">
    <property type="entry name" value="Ribosomal_L10"/>
    <property type="match status" value="1"/>
</dbReference>
<dbReference type="AlphaFoldDB" id="A0A7D5XEQ2"/>
<dbReference type="InterPro" id="IPR040637">
    <property type="entry name" value="Ribosomal_uL10-like_insert"/>
</dbReference>
<dbReference type="InterPro" id="IPR050323">
    <property type="entry name" value="Ribosomal_protein_uL10"/>
</dbReference>
<comment type="similarity">
    <text evidence="1 6">Belongs to the universal ribosomal protein uL10 family.</text>
</comment>
<protein>
    <recommendedName>
        <fullName evidence="6">Large ribosomal subunit protein uL10</fullName>
    </recommendedName>
    <alternativeName>
        <fullName evidence="6">Acidic ribosomal protein P0 homolog</fullName>
    </alternativeName>
</protein>
<dbReference type="InterPro" id="IPR022909">
    <property type="entry name" value="Ribosomal_uL10_arc"/>
</dbReference>
<evidence type="ECO:0000256" key="3">
    <source>
        <dbReference type="ARBA" id="ARBA00022884"/>
    </source>
</evidence>
<dbReference type="GO" id="GO:0002181">
    <property type="term" value="P:cytoplasmic translation"/>
    <property type="evidence" value="ECO:0007669"/>
    <property type="project" value="TreeGrafter"/>
</dbReference>
<keyword evidence="4 6" id="KW-0689">Ribosomal protein</keyword>
<name>A0A7D5XEQ2_FERL1</name>
<dbReference type="Gene3D" id="6.10.140.760">
    <property type="match status" value="1"/>
</dbReference>
<evidence type="ECO:0000256" key="6">
    <source>
        <dbReference type="HAMAP-Rule" id="MF_00280"/>
    </source>
</evidence>
<keyword evidence="5 6" id="KW-0687">Ribonucleoprotein</keyword>
<organism evidence="8 9">
    <name type="scientific">Fermentimicrarchaeum limneticum</name>
    <dbReference type="NCBI Taxonomy" id="2795018"/>
    <lineage>
        <taxon>Archaea</taxon>
        <taxon>Candidatus Micrarchaeota</taxon>
        <taxon>Candidatus Fermentimicrarchaeales</taxon>
        <taxon>Candidatus Fermentimicrarchaeaceae</taxon>
        <taxon>Candidatus Fermentimicrarchaeum</taxon>
    </lineage>
</organism>
<evidence type="ECO:0000256" key="1">
    <source>
        <dbReference type="ARBA" id="ARBA00008889"/>
    </source>
</evidence>
<dbReference type="GO" id="GO:0070180">
    <property type="term" value="F:large ribosomal subunit rRNA binding"/>
    <property type="evidence" value="ECO:0007669"/>
    <property type="project" value="UniProtKB-UniRule"/>
</dbReference>
<accession>A0A7D5XEQ2</accession>
<gene>
    <name evidence="6" type="primary">rpl10</name>
    <name evidence="6" type="synonym">rplP0</name>
    <name evidence="8" type="ORF">Sv326_0518</name>
</gene>
<comment type="function">
    <text evidence="6">Forms part of the ribosomal stalk, playing a central role in the interaction of the ribosome with GTP-bound translation factors.</text>
</comment>
<dbReference type="KEGG" id="flt:Sv326_0518"/>
<proteinExistence type="inferred from homology"/>
<comment type="subunit">
    <text evidence="6">Part of the 50S ribosomal subunit. Forms part of the ribosomal stalk which helps the ribosome interact with GTP-bound translation factors. Forms a heptameric L10(L12)2(L12)2(L12)2 complex, where L10 forms an elongated spine to which the L12 dimers bind in a sequential fashion.</text>
</comment>
<dbReference type="Pfam" id="PF17777">
    <property type="entry name" value="RL10P_insert"/>
    <property type="match status" value="1"/>
</dbReference>